<name>A0A1Y2MAX4_EPING</name>
<gene>
    <name evidence="2" type="ORF">B5807_02293</name>
</gene>
<dbReference type="InParanoid" id="A0A1Y2MAX4"/>
<dbReference type="Proteomes" id="UP000193240">
    <property type="component" value="Unassembled WGS sequence"/>
</dbReference>
<protein>
    <recommendedName>
        <fullName evidence="1">Heterokaryon incompatibility domain-containing protein</fullName>
    </recommendedName>
</protein>
<dbReference type="Pfam" id="PF26639">
    <property type="entry name" value="Het-6_barrel"/>
    <property type="match status" value="1"/>
</dbReference>
<dbReference type="OMA" id="EHEYETI"/>
<dbReference type="AlphaFoldDB" id="A0A1Y2MAX4"/>
<sequence>MESISSQRYMYSPMNSPSCIRLLTLLPGKSGMPLRCELAKFDNPPTGSYEALSYAWASVSTSENIEICEATNPDQVVGSLPITRNLFDSLRRLRTEAPRLLWIDALCINQEDLEEKGNQVARMGHVYRNASRVIVWLGEDEAYPRTRALLAQGGKNRWPLTIPETDLGELVTISWFTRVWAVQEYVLASEVSFQLGPLTIPSQHVETVITRTGAYLDNDKKLQDQWRSIVLLFELRKLIQMCKSENKNSHLTLVRTFLDLTRARHCKDSRDRIYGILGIFEGTNIIPDYTLAPKQVYQDFVSKHLVAGDFAILHECCIGIPSADEQSYVPFFGQSRSHTKYIPFSDPLNATYCAGLHLMPAVNINNDKQISLEGFTIDTVQQKLDFAEDGDAVIDPIPLTPTPDGATPHPEDTKLPLRGTWGAIYQAITVQLLTAPADRARWRKDYEENRISPRFSIAPYTYNSLFSVLVQTIRTDLNADSDWVSSKGTIRTDAHLHRARRELLAERSVFWTKKGYIGLGTTHMRPGDEVVVFSGDTTPFLLRSEEGVHSEREGAYKIVSDCYVFGWMYGEFPDGRVKKDPSRRKSLISKLKGGDKQEKKPIVTRSFVLT</sequence>
<dbReference type="EMBL" id="KZ107839">
    <property type="protein sequence ID" value="OSS53276.1"/>
    <property type="molecule type" value="Genomic_DNA"/>
</dbReference>
<dbReference type="InterPro" id="IPR052895">
    <property type="entry name" value="HetReg/Transcr_Mod"/>
</dbReference>
<keyword evidence="3" id="KW-1185">Reference proteome</keyword>
<organism evidence="2 3">
    <name type="scientific">Epicoccum nigrum</name>
    <name type="common">Soil fungus</name>
    <name type="synonym">Epicoccum purpurascens</name>
    <dbReference type="NCBI Taxonomy" id="105696"/>
    <lineage>
        <taxon>Eukaryota</taxon>
        <taxon>Fungi</taxon>
        <taxon>Dikarya</taxon>
        <taxon>Ascomycota</taxon>
        <taxon>Pezizomycotina</taxon>
        <taxon>Dothideomycetes</taxon>
        <taxon>Pleosporomycetidae</taxon>
        <taxon>Pleosporales</taxon>
        <taxon>Pleosporineae</taxon>
        <taxon>Didymellaceae</taxon>
        <taxon>Epicoccum</taxon>
    </lineage>
</organism>
<evidence type="ECO:0000313" key="2">
    <source>
        <dbReference type="EMBL" id="OSS53276.1"/>
    </source>
</evidence>
<accession>A0A1Y2MAX4</accession>
<proteinExistence type="predicted"/>
<reference evidence="2 3" key="1">
    <citation type="journal article" date="2017" name="Genome Announc.">
        <title>Genome sequence of the saprophytic ascomycete Epicoccum nigrum ICMP 19927 strain isolated from New Zealand.</title>
        <authorList>
            <person name="Fokin M."/>
            <person name="Fleetwood D."/>
            <person name="Weir B.S."/>
            <person name="Villas-Boas S.G."/>
        </authorList>
    </citation>
    <scope>NUCLEOTIDE SEQUENCE [LARGE SCALE GENOMIC DNA]</scope>
    <source>
        <strain evidence="2 3">ICMP 19927</strain>
    </source>
</reference>
<dbReference type="STRING" id="105696.A0A1Y2MAX4"/>
<evidence type="ECO:0000259" key="1">
    <source>
        <dbReference type="Pfam" id="PF06985"/>
    </source>
</evidence>
<dbReference type="PANTHER" id="PTHR24148">
    <property type="entry name" value="ANKYRIN REPEAT DOMAIN-CONTAINING PROTEIN 39 HOMOLOG-RELATED"/>
    <property type="match status" value="1"/>
</dbReference>
<evidence type="ECO:0000313" key="3">
    <source>
        <dbReference type="Proteomes" id="UP000193240"/>
    </source>
</evidence>
<dbReference type="InterPro" id="IPR010730">
    <property type="entry name" value="HET"/>
</dbReference>
<dbReference type="PANTHER" id="PTHR24148:SF64">
    <property type="entry name" value="HETEROKARYON INCOMPATIBILITY DOMAIN-CONTAINING PROTEIN"/>
    <property type="match status" value="1"/>
</dbReference>
<feature type="domain" description="Heterokaryon incompatibility" evidence="1">
    <location>
        <begin position="49"/>
        <end position="184"/>
    </location>
</feature>
<dbReference type="Pfam" id="PF06985">
    <property type="entry name" value="HET"/>
    <property type="match status" value="1"/>
</dbReference>